<dbReference type="GO" id="GO:0017168">
    <property type="term" value="F:5-oxoprolinase (ATP-hydrolyzing) activity"/>
    <property type="evidence" value="ECO:0007669"/>
    <property type="project" value="TreeGrafter"/>
</dbReference>
<comment type="caution">
    <text evidence="4">The sequence shown here is derived from an EMBL/GenBank/DDBJ whole genome shotgun (WGS) entry which is preliminary data.</text>
</comment>
<dbReference type="InterPro" id="IPR049517">
    <property type="entry name" value="ACX-like_C"/>
</dbReference>
<evidence type="ECO:0000313" key="5">
    <source>
        <dbReference type="Proteomes" id="UP000282957"/>
    </source>
</evidence>
<dbReference type="InterPro" id="IPR008040">
    <property type="entry name" value="Hydant_A_N"/>
</dbReference>
<dbReference type="PANTHER" id="PTHR11365:SF23">
    <property type="entry name" value="HYPOTHETICAL 5-OXOPROLINASE (EUROFUNG)-RELATED"/>
    <property type="match status" value="1"/>
</dbReference>
<feature type="domain" description="Hydantoinase/oxoprolinase N-terminal" evidence="2">
    <location>
        <begin position="5"/>
        <end position="183"/>
    </location>
</feature>
<dbReference type="RefSeq" id="WP_127787957.1">
    <property type="nucleotide sequence ID" value="NZ_SACL01000004.1"/>
</dbReference>
<evidence type="ECO:0000259" key="2">
    <source>
        <dbReference type="Pfam" id="PF05378"/>
    </source>
</evidence>
<dbReference type="EMBL" id="SACL01000004">
    <property type="protein sequence ID" value="RVT96023.1"/>
    <property type="molecule type" value="Genomic_DNA"/>
</dbReference>
<feature type="domain" description="Hydantoinase A/oxoprolinase" evidence="1">
    <location>
        <begin position="205"/>
        <end position="491"/>
    </location>
</feature>
<name>A0A437MEC3_9PROT</name>
<keyword evidence="5" id="KW-1185">Reference proteome</keyword>
<accession>A0A437MEC3</accession>
<dbReference type="Pfam" id="PF19278">
    <property type="entry name" value="Hydant_A_C"/>
    <property type="match status" value="1"/>
</dbReference>
<evidence type="ECO:0000313" key="4">
    <source>
        <dbReference type="EMBL" id="RVT96023.1"/>
    </source>
</evidence>
<dbReference type="PANTHER" id="PTHR11365">
    <property type="entry name" value="5-OXOPROLINASE RELATED"/>
    <property type="match status" value="1"/>
</dbReference>
<dbReference type="GO" id="GO:0006749">
    <property type="term" value="P:glutathione metabolic process"/>
    <property type="evidence" value="ECO:0007669"/>
    <property type="project" value="TreeGrafter"/>
</dbReference>
<dbReference type="InterPro" id="IPR043129">
    <property type="entry name" value="ATPase_NBD"/>
</dbReference>
<proteinExistence type="predicted"/>
<evidence type="ECO:0000259" key="1">
    <source>
        <dbReference type="Pfam" id="PF01968"/>
    </source>
</evidence>
<evidence type="ECO:0000259" key="3">
    <source>
        <dbReference type="Pfam" id="PF19278"/>
    </source>
</evidence>
<feature type="domain" description="Acetophenone carboxylase-like C-terminal" evidence="3">
    <location>
        <begin position="612"/>
        <end position="664"/>
    </location>
</feature>
<sequence length="673" mass="70111">MSKWRIGVDVGGTFTDVVGVGPDGQARLAKAASTPHDQSEGVIQGLRNLAEAAGLTLEALLAGTERIVHGTTVATNALLERKGAKVAMLTTEGHRDVIEMREGLKPERYNLRLAPPEPLVPRSRRFGVKERLRADGAVETGLDEASLAAAIEAARGAEAVAICFLHAWRDPAHEQAAAEAVRAALPGVFVTTSAEVLPEIKEFERFSTTAVNAYVGPPVSRYLGRLAEGLKKVGYAGPVFVILSHGGVTPIAEAARLAAGTALSGPAGGVAAAVALAREGMAGDLVTFDMGGTSTDIALVAGGVAKLGRGREVAGERIALESLDIITLGAGGGSIAHVGAGGTLQVGPESAGARPGPACYGRGGTLPTVTDANLLLGHLDPGSFLGGAQRLDVEASEAAMARLAERLGISMREAAWGVYRLVNARMADGVRVATVRRGVDPRGATLLSFGGAAGLHASAVARDLGMARYAVPLFAAGLSAWGMLRTDLRFEVTRSVNANPDASLAATFAAQEEAARARMAEWFDGEITATRSADMRYGEQVFEIGVKLDGVDWQGAAMPDAVRQAFHDQHEALFTYSLPQDEVVLVNARVAALGRLTGDAGRYVAPPMLAAEPRQVWRDGGFAEWPVYRFGDLADGATIQGPAILESPTTTILVQAGDTATMDARGWLMAEID</sequence>
<organism evidence="4 5">
    <name type="scientific">Rhodovarius crocodyli</name>
    <dbReference type="NCBI Taxonomy" id="1979269"/>
    <lineage>
        <taxon>Bacteria</taxon>
        <taxon>Pseudomonadati</taxon>
        <taxon>Pseudomonadota</taxon>
        <taxon>Alphaproteobacteria</taxon>
        <taxon>Acetobacterales</taxon>
        <taxon>Roseomonadaceae</taxon>
        <taxon>Rhodovarius</taxon>
    </lineage>
</organism>
<dbReference type="Pfam" id="PF05378">
    <property type="entry name" value="Hydant_A_N"/>
    <property type="match status" value="1"/>
</dbReference>
<dbReference type="Pfam" id="PF01968">
    <property type="entry name" value="Hydantoinase_A"/>
    <property type="match status" value="1"/>
</dbReference>
<protein>
    <submittedName>
        <fullName evidence="4">Hydantoinase/oxoprolinase family protein</fullName>
    </submittedName>
</protein>
<reference evidence="4 5" key="1">
    <citation type="submission" date="2019-01" db="EMBL/GenBank/DDBJ databases">
        <authorList>
            <person name="Chen W.-M."/>
        </authorList>
    </citation>
    <scope>NUCLEOTIDE SEQUENCE [LARGE SCALE GENOMIC DNA]</scope>
    <source>
        <strain evidence="4 5">CCP-6</strain>
    </source>
</reference>
<dbReference type="GO" id="GO:0005829">
    <property type="term" value="C:cytosol"/>
    <property type="evidence" value="ECO:0007669"/>
    <property type="project" value="TreeGrafter"/>
</dbReference>
<dbReference type="AlphaFoldDB" id="A0A437MEC3"/>
<dbReference type="SUPFAM" id="SSF53067">
    <property type="entry name" value="Actin-like ATPase domain"/>
    <property type="match status" value="1"/>
</dbReference>
<dbReference type="InterPro" id="IPR002821">
    <property type="entry name" value="Hydantoinase_A"/>
</dbReference>
<dbReference type="OrthoDB" id="7314499at2"/>
<gene>
    <name evidence="4" type="ORF">EOD42_12915</name>
</gene>
<dbReference type="InterPro" id="IPR045079">
    <property type="entry name" value="Oxoprolinase-like"/>
</dbReference>
<dbReference type="Proteomes" id="UP000282957">
    <property type="component" value="Unassembled WGS sequence"/>
</dbReference>